<keyword evidence="6 8" id="KW-1133">Transmembrane helix</keyword>
<accession>A0ABT2FSB7</accession>
<keyword evidence="3" id="KW-0813">Transport</keyword>
<dbReference type="EMBL" id="JANWTC010000001">
    <property type="protein sequence ID" value="MCS5478103.1"/>
    <property type="molecule type" value="Genomic_DNA"/>
</dbReference>
<feature type="transmembrane region" description="Helical" evidence="8">
    <location>
        <begin position="346"/>
        <end position="364"/>
    </location>
</feature>
<evidence type="ECO:0000256" key="4">
    <source>
        <dbReference type="ARBA" id="ARBA00022475"/>
    </source>
</evidence>
<gene>
    <name evidence="9" type="ORF">NYP18_00350</name>
</gene>
<name>A0ABT2FSB7_9CORY</name>
<reference evidence="9 10" key="1">
    <citation type="submission" date="2022-08" db="EMBL/GenBank/DDBJ databases">
        <title>YIM 101645 draft genome.</title>
        <authorList>
            <person name="Chen X."/>
        </authorList>
    </citation>
    <scope>NUCLEOTIDE SEQUENCE [LARGE SCALE GENOMIC DNA]</scope>
    <source>
        <strain evidence="9 10">YIM 101645</strain>
    </source>
</reference>
<dbReference type="SUPFAM" id="SSF81345">
    <property type="entry name" value="ABC transporter involved in vitamin B12 uptake, BtuC"/>
    <property type="match status" value="1"/>
</dbReference>
<dbReference type="Gene3D" id="1.10.3470.10">
    <property type="entry name" value="ABC transporter involved in vitamin B12 uptake, BtuC"/>
    <property type="match status" value="1"/>
</dbReference>
<proteinExistence type="inferred from homology"/>
<dbReference type="InterPro" id="IPR000522">
    <property type="entry name" value="ABC_transptr_permease_BtuC"/>
</dbReference>
<keyword evidence="7 8" id="KW-0472">Membrane</keyword>
<evidence type="ECO:0000256" key="2">
    <source>
        <dbReference type="ARBA" id="ARBA00007935"/>
    </source>
</evidence>
<dbReference type="InterPro" id="IPR037294">
    <property type="entry name" value="ABC_BtuC-like"/>
</dbReference>
<comment type="caution">
    <text evidence="9">The sequence shown here is derived from an EMBL/GenBank/DDBJ whole genome shotgun (WGS) entry which is preliminary data.</text>
</comment>
<dbReference type="Pfam" id="PF01032">
    <property type="entry name" value="FecCD"/>
    <property type="match status" value="1"/>
</dbReference>
<organism evidence="9 10">
    <name type="scientific">Corynebacterium lemuris</name>
    <dbReference type="NCBI Taxonomy" id="1859292"/>
    <lineage>
        <taxon>Bacteria</taxon>
        <taxon>Bacillati</taxon>
        <taxon>Actinomycetota</taxon>
        <taxon>Actinomycetes</taxon>
        <taxon>Mycobacteriales</taxon>
        <taxon>Corynebacteriaceae</taxon>
        <taxon>Corynebacterium</taxon>
    </lineage>
</organism>
<comment type="subcellular location">
    <subcellularLocation>
        <location evidence="1">Cell membrane</location>
        <topology evidence="1">Multi-pass membrane protein</topology>
    </subcellularLocation>
</comment>
<feature type="transmembrane region" description="Helical" evidence="8">
    <location>
        <begin position="318"/>
        <end position="334"/>
    </location>
</feature>
<keyword evidence="10" id="KW-1185">Reference proteome</keyword>
<feature type="transmembrane region" description="Helical" evidence="8">
    <location>
        <begin position="278"/>
        <end position="298"/>
    </location>
</feature>
<feature type="transmembrane region" description="Helical" evidence="8">
    <location>
        <begin position="104"/>
        <end position="124"/>
    </location>
</feature>
<protein>
    <submittedName>
        <fullName evidence="9">Iron ABC transporter permease</fullName>
    </submittedName>
</protein>
<dbReference type="CDD" id="cd06550">
    <property type="entry name" value="TM_ABC_iron-siderophores_like"/>
    <property type="match status" value="1"/>
</dbReference>
<evidence type="ECO:0000256" key="7">
    <source>
        <dbReference type="ARBA" id="ARBA00023136"/>
    </source>
</evidence>
<evidence type="ECO:0000256" key="8">
    <source>
        <dbReference type="SAM" id="Phobius"/>
    </source>
</evidence>
<evidence type="ECO:0000256" key="3">
    <source>
        <dbReference type="ARBA" id="ARBA00022448"/>
    </source>
</evidence>
<evidence type="ECO:0000313" key="9">
    <source>
        <dbReference type="EMBL" id="MCS5478103.1"/>
    </source>
</evidence>
<dbReference type="PANTHER" id="PTHR30472">
    <property type="entry name" value="FERRIC ENTEROBACTIN TRANSPORT SYSTEM PERMEASE PROTEIN"/>
    <property type="match status" value="1"/>
</dbReference>
<feature type="transmembrane region" description="Helical" evidence="8">
    <location>
        <begin position="144"/>
        <end position="172"/>
    </location>
</feature>
<evidence type="ECO:0000313" key="10">
    <source>
        <dbReference type="Proteomes" id="UP001205965"/>
    </source>
</evidence>
<feature type="transmembrane region" description="Helical" evidence="8">
    <location>
        <begin position="184"/>
        <end position="205"/>
    </location>
</feature>
<comment type="similarity">
    <text evidence="2">Belongs to the binding-protein-dependent transport system permease family. FecCD subfamily.</text>
</comment>
<keyword evidence="5 8" id="KW-0812">Transmembrane</keyword>
<dbReference type="PANTHER" id="PTHR30472:SF70">
    <property type="entry name" value="MOLYBDATE IMPORT SYSTEM PERMEASE PROTEIN MOLB"/>
    <property type="match status" value="1"/>
</dbReference>
<keyword evidence="4" id="KW-1003">Cell membrane</keyword>
<feature type="transmembrane region" description="Helical" evidence="8">
    <location>
        <begin position="225"/>
        <end position="251"/>
    </location>
</feature>
<evidence type="ECO:0000256" key="1">
    <source>
        <dbReference type="ARBA" id="ARBA00004651"/>
    </source>
</evidence>
<feature type="transmembrane region" description="Helical" evidence="8">
    <location>
        <begin position="43"/>
        <end position="63"/>
    </location>
</feature>
<evidence type="ECO:0000256" key="6">
    <source>
        <dbReference type="ARBA" id="ARBA00022989"/>
    </source>
</evidence>
<dbReference type="Proteomes" id="UP001205965">
    <property type="component" value="Unassembled WGS sequence"/>
</dbReference>
<sequence>MPTYAETRSAEESAGADSLALRRRPARGSGWTGAFVASGRLRVWFVLALWGLLIACALISIMAGRYSISLPEIIRALSDSLSGNEFSDDRVGSVLFGVRFPRTVLAIFVGAGLAVAGAAFQSVFSNPLATPDTLGVSAGTSVGAVLALIFSWNLLGVQALALLFGLLAMAVTVSIARHRGKTSIVMLVLAGVIVSAIANAVISMLKLMADPTSKLPEITYWLMGSLAGVSFSSIALGVPLIVLGTLGIYLLRWRLNVLALSEDEARAAGLNIRVLRPLVIACATLITASVVSMCGQVGWIGLLVPHCARMLVGNNNRLVIPVSLLLGAAMMLLIDTLARTMTASEIPISVLTALIGAPVFILLLRKTGGNWS</sequence>
<dbReference type="RefSeq" id="WP_259426122.1">
    <property type="nucleotide sequence ID" value="NZ_JANWTC010000001.1"/>
</dbReference>
<evidence type="ECO:0000256" key="5">
    <source>
        <dbReference type="ARBA" id="ARBA00022692"/>
    </source>
</evidence>